<sequence length="154" mass="17344">MAYWLFKTEPDAFSIDDLHQAPEQSTFWEGIRNYQARNFLRDDVKVGDQVFIYHSSCKVPAVVGIATVTKGAEVDPHQFDLSSDYYDAKSSQDNPRWVGVTLRYEQHLTRPVTLKAIKADAAITELALKKAGRLSIMPVTETEWAHICQLGGAQ</sequence>
<dbReference type="PANTHER" id="PTHR14087">
    <property type="entry name" value="THYMOCYTE NUCLEAR PROTEIN 1"/>
    <property type="match status" value="1"/>
</dbReference>
<dbReference type="InterPro" id="IPR002740">
    <property type="entry name" value="EVE_domain"/>
</dbReference>
<reference evidence="2 3" key="1">
    <citation type="journal article" date="2015" name="BMC Genomics">
        <title>Genome mining reveals unlocked bioactive potential of marine Gram-negative bacteria.</title>
        <authorList>
            <person name="Machado H."/>
            <person name="Sonnenschein E.C."/>
            <person name="Melchiorsen J."/>
            <person name="Gram L."/>
        </authorList>
    </citation>
    <scope>NUCLEOTIDE SEQUENCE [LARGE SCALE GENOMIC DNA]</scope>
    <source>
        <strain evidence="2 3">S2471</strain>
    </source>
</reference>
<dbReference type="EMBL" id="JXYA01000021">
    <property type="protein sequence ID" value="KJZ09112.1"/>
    <property type="molecule type" value="Genomic_DNA"/>
</dbReference>
<organism evidence="2 3">
    <name type="scientific">Pseudoalteromonas rubra</name>
    <dbReference type="NCBI Taxonomy" id="43658"/>
    <lineage>
        <taxon>Bacteria</taxon>
        <taxon>Pseudomonadati</taxon>
        <taxon>Pseudomonadota</taxon>
        <taxon>Gammaproteobacteria</taxon>
        <taxon>Alteromonadales</taxon>
        <taxon>Pseudoalteromonadaceae</taxon>
        <taxon>Pseudoalteromonas</taxon>
    </lineage>
</organism>
<evidence type="ECO:0000259" key="1">
    <source>
        <dbReference type="Pfam" id="PF01878"/>
    </source>
</evidence>
<dbReference type="OrthoDB" id="9791347at2"/>
<evidence type="ECO:0000313" key="2">
    <source>
        <dbReference type="EMBL" id="KJZ09112.1"/>
    </source>
</evidence>
<dbReference type="AlphaFoldDB" id="A0A0F4QR83"/>
<keyword evidence="3" id="KW-1185">Reference proteome</keyword>
<dbReference type="PANTHER" id="PTHR14087:SF7">
    <property type="entry name" value="THYMOCYTE NUCLEAR PROTEIN 1"/>
    <property type="match status" value="1"/>
</dbReference>
<dbReference type="CDD" id="cd21133">
    <property type="entry name" value="EVE"/>
    <property type="match status" value="1"/>
</dbReference>
<protein>
    <recommendedName>
        <fullName evidence="1">EVE domain-containing protein</fullName>
    </recommendedName>
</protein>
<name>A0A0F4QR83_9GAMM</name>
<dbReference type="InterPro" id="IPR015947">
    <property type="entry name" value="PUA-like_sf"/>
</dbReference>
<proteinExistence type="predicted"/>
<dbReference type="SUPFAM" id="SSF88697">
    <property type="entry name" value="PUA domain-like"/>
    <property type="match status" value="1"/>
</dbReference>
<dbReference type="Proteomes" id="UP000033452">
    <property type="component" value="Unassembled WGS sequence"/>
</dbReference>
<evidence type="ECO:0000313" key="3">
    <source>
        <dbReference type="Proteomes" id="UP000033452"/>
    </source>
</evidence>
<dbReference type="InterPro" id="IPR047197">
    <property type="entry name" value="THYN1-like_EVE"/>
</dbReference>
<dbReference type="RefSeq" id="WP_046004896.1">
    <property type="nucleotide sequence ID" value="NZ_JXYA01000021.1"/>
</dbReference>
<comment type="caution">
    <text evidence="2">The sequence shown here is derived from an EMBL/GenBank/DDBJ whole genome shotgun (WGS) entry which is preliminary data.</text>
</comment>
<accession>A0A0F4QR83</accession>
<dbReference type="PATRIC" id="fig|43658.5.peg.2182"/>
<dbReference type="Pfam" id="PF01878">
    <property type="entry name" value="EVE"/>
    <property type="match status" value="1"/>
</dbReference>
<gene>
    <name evidence="2" type="ORF">TW77_10285</name>
</gene>
<dbReference type="InterPro" id="IPR052181">
    <property type="entry name" value="5hmC_binding"/>
</dbReference>
<dbReference type="Gene3D" id="3.10.590.10">
    <property type="entry name" value="ph1033 like domains"/>
    <property type="match status" value="1"/>
</dbReference>
<feature type="domain" description="EVE" evidence="1">
    <location>
        <begin position="2"/>
        <end position="150"/>
    </location>
</feature>